<comment type="similarity">
    <text evidence="2">Belongs to the adaptor complexes large subunit family.</text>
</comment>
<dbReference type="InterPro" id="IPR011989">
    <property type="entry name" value="ARM-like"/>
</dbReference>
<feature type="domain" description="Clathrin/coatomer adaptor adaptin-like N-terminal" evidence="6">
    <location>
        <begin position="5"/>
        <end position="286"/>
    </location>
</feature>
<keyword evidence="8" id="KW-1185">Reference proteome</keyword>
<keyword evidence="5" id="KW-0472">Membrane</keyword>
<dbReference type="GO" id="GO:0012505">
    <property type="term" value="C:endomembrane system"/>
    <property type="evidence" value="ECO:0007669"/>
    <property type="project" value="UniProtKB-SubCell"/>
</dbReference>
<evidence type="ECO:0000256" key="3">
    <source>
        <dbReference type="ARBA" id="ARBA00022448"/>
    </source>
</evidence>
<name>A0A226D7N8_FOLCA</name>
<dbReference type="SUPFAM" id="SSF48371">
    <property type="entry name" value="ARM repeat"/>
    <property type="match status" value="1"/>
</dbReference>
<dbReference type="Pfam" id="PF01602">
    <property type="entry name" value="Adaptin_N"/>
    <property type="match status" value="1"/>
</dbReference>
<evidence type="ECO:0000256" key="2">
    <source>
        <dbReference type="ARBA" id="ARBA00006613"/>
    </source>
</evidence>
<organism evidence="7 8">
    <name type="scientific">Folsomia candida</name>
    <name type="common">Springtail</name>
    <dbReference type="NCBI Taxonomy" id="158441"/>
    <lineage>
        <taxon>Eukaryota</taxon>
        <taxon>Metazoa</taxon>
        <taxon>Ecdysozoa</taxon>
        <taxon>Arthropoda</taxon>
        <taxon>Hexapoda</taxon>
        <taxon>Collembola</taxon>
        <taxon>Entomobryomorpha</taxon>
        <taxon>Isotomoidea</taxon>
        <taxon>Isotomidae</taxon>
        <taxon>Proisotominae</taxon>
        <taxon>Folsomia</taxon>
    </lineage>
</organism>
<dbReference type="Proteomes" id="UP000198287">
    <property type="component" value="Unassembled WGS sequence"/>
</dbReference>
<dbReference type="InterPro" id="IPR016024">
    <property type="entry name" value="ARM-type_fold"/>
</dbReference>
<evidence type="ECO:0000259" key="6">
    <source>
        <dbReference type="Pfam" id="PF01602"/>
    </source>
</evidence>
<keyword evidence="3" id="KW-0813">Transport</keyword>
<comment type="subcellular location">
    <subcellularLocation>
        <location evidence="1">Endomembrane system</location>
    </subcellularLocation>
</comment>
<dbReference type="GO" id="GO:0030117">
    <property type="term" value="C:membrane coat"/>
    <property type="evidence" value="ECO:0007669"/>
    <property type="project" value="InterPro"/>
</dbReference>
<accession>A0A226D7N8</accession>
<keyword evidence="4" id="KW-0653">Protein transport</keyword>
<dbReference type="InterPro" id="IPR026739">
    <property type="entry name" value="AP_beta"/>
</dbReference>
<dbReference type="OMA" id="ICERITH"/>
<sequence>MFLPFPDVVNCMQRDNLELKKLVYLYLMNYAKSQPDMAIMAVNTFVKDCEDPNPLIRALAVRTMGCIRVDKITEYLCEPLRKCLKDEDPNVRKTAAVCVAKLYEINAQLVEDQGFLEQLKDLLSDSNPMVVANAVAELSEINDSSPSGVPLVEMNAPTINKLLTALNECTEWGQIFILDSLSNYNSKDEREAQSICERITPRLAHANAAVVLSAVKVLMKYMEMINDTEFVTVLTRKLAPPLVTLLSSEPEVQYVGLRNINLIVQKRPDILKHEMKVFFVKYNDPI</sequence>
<dbReference type="GO" id="GO:0006886">
    <property type="term" value="P:intracellular protein transport"/>
    <property type="evidence" value="ECO:0007669"/>
    <property type="project" value="InterPro"/>
</dbReference>
<dbReference type="PANTHER" id="PTHR11134">
    <property type="entry name" value="ADAPTOR COMPLEX SUBUNIT BETA FAMILY MEMBER"/>
    <property type="match status" value="1"/>
</dbReference>
<dbReference type="EMBL" id="LNIX01000030">
    <property type="protein sequence ID" value="OXA41239.1"/>
    <property type="molecule type" value="Genomic_DNA"/>
</dbReference>
<dbReference type="AlphaFoldDB" id="A0A226D7N8"/>
<proteinExistence type="inferred from homology"/>
<dbReference type="GO" id="GO:0016192">
    <property type="term" value="P:vesicle-mediated transport"/>
    <property type="evidence" value="ECO:0007669"/>
    <property type="project" value="InterPro"/>
</dbReference>
<dbReference type="Gene3D" id="1.25.10.10">
    <property type="entry name" value="Leucine-rich Repeat Variant"/>
    <property type="match status" value="1"/>
</dbReference>
<dbReference type="STRING" id="158441.A0A226D7N8"/>
<evidence type="ECO:0000313" key="8">
    <source>
        <dbReference type="Proteomes" id="UP000198287"/>
    </source>
</evidence>
<evidence type="ECO:0000256" key="1">
    <source>
        <dbReference type="ARBA" id="ARBA00004308"/>
    </source>
</evidence>
<comment type="caution">
    <text evidence="7">The sequence shown here is derived from an EMBL/GenBank/DDBJ whole genome shotgun (WGS) entry which is preliminary data.</text>
</comment>
<reference evidence="7 8" key="1">
    <citation type="submission" date="2015-12" db="EMBL/GenBank/DDBJ databases">
        <title>The genome of Folsomia candida.</title>
        <authorList>
            <person name="Faddeeva A."/>
            <person name="Derks M.F."/>
            <person name="Anvar Y."/>
            <person name="Smit S."/>
            <person name="Van Straalen N."/>
            <person name="Roelofs D."/>
        </authorList>
    </citation>
    <scope>NUCLEOTIDE SEQUENCE [LARGE SCALE GENOMIC DNA]</scope>
    <source>
        <strain evidence="7 8">VU population</strain>
        <tissue evidence="7">Whole body</tissue>
    </source>
</reference>
<gene>
    <name evidence="7" type="ORF">Fcan01_23987</name>
</gene>
<evidence type="ECO:0000313" key="7">
    <source>
        <dbReference type="EMBL" id="OXA41239.1"/>
    </source>
</evidence>
<evidence type="ECO:0000256" key="5">
    <source>
        <dbReference type="ARBA" id="ARBA00023136"/>
    </source>
</evidence>
<dbReference type="OrthoDB" id="10254310at2759"/>
<evidence type="ECO:0000256" key="4">
    <source>
        <dbReference type="ARBA" id="ARBA00022927"/>
    </source>
</evidence>
<protein>
    <submittedName>
        <fullName evidence="7">AP-1 complex subunit beta-1</fullName>
    </submittedName>
</protein>
<dbReference type="InterPro" id="IPR002553">
    <property type="entry name" value="Clathrin/coatomer_adapt-like_N"/>
</dbReference>